<feature type="transmembrane region" description="Helical" evidence="1">
    <location>
        <begin position="33"/>
        <end position="57"/>
    </location>
</feature>
<organism evidence="2 3">
    <name type="scientific">Saccharopolyspora rosea</name>
    <dbReference type="NCBI Taxonomy" id="524884"/>
    <lineage>
        <taxon>Bacteria</taxon>
        <taxon>Bacillati</taxon>
        <taxon>Actinomycetota</taxon>
        <taxon>Actinomycetes</taxon>
        <taxon>Pseudonocardiales</taxon>
        <taxon>Pseudonocardiaceae</taxon>
        <taxon>Saccharopolyspora</taxon>
    </lineage>
</organism>
<gene>
    <name evidence="2" type="ORF">ACFQ16_08220</name>
</gene>
<keyword evidence="1" id="KW-0472">Membrane</keyword>
<keyword evidence="1" id="KW-1133">Transmembrane helix</keyword>
<accession>A0ABW3FQY6</accession>
<protein>
    <submittedName>
        <fullName evidence="2">Uncharacterized protein</fullName>
    </submittedName>
</protein>
<evidence type="ECO:0000313" key="2">
    <source>
        <dbReference type="EMBL" id="MFD0919725.1"/>
    </source>
</evidence>
<keyword evidence="1" id="KW-0812">Transmembrane</keyword>
<feature type="transmembrane region" description="Helical" evidence="1">
    <location>
        <begin position="78"/>
        <end position="95"/>
    </location>
</feature>
<dbReference type="EMBL" id="JBHTIW010000004">
    <property type="protein sequence ID" value="MFD0919725.1"/>
    <property type="molecule type" value="Genomic_DNA"/>
</dbReference>
<dbReference type="RefSeq" id="WP_263251766.1">
    <property type="nucleotide sequence ID" value="NZ_BAABLT010000052.1"/>
</dbReference>
<evidence type="ECO:0000256" key="1">
    <source>
        <dbReference type="SAM" id="Phobius"/>
    </source>
</evidence>
<dbReference type="Proteomes" id="UP001597018">
    <property type="component" value="Unassembled WGS sequence"/>
</dbReference>
<proteinExistence type="predicted"/>
<keyword evidence="3" id="KW-1185">Reference proteome</keyword>
<evidence type="ECO:0000313" key="3">
    <source>
        <dbReference type="Proteomes" id="UP001597018"/>
    </source>
</evidence>
<sequence>MTDAPNAPIGPTTVQQDAQAAALAALMPLGGGVLIALGYAWLGAFGAILGVAGVVWWAVWWRGKHGRFFPKDLRGGSVGRLAVFVCVITVMLFIAL</sequence>
<reference evidence="3" key="1">
    <citation type="journal article" date="2019" name="Int. J. Syst. Evol. Microbiol.">
        <title>The Global Catalogue of Microorganisms (GCM) 10K type strain sequencing project: providing services to taxonomists for standard genome sequencing and annotation.</title>
        <authorList>
            <consortium name="The Broad Institute Genomics Platform"/>
            <consortium name="The Broad Institute Genome Sequencing Center for Infectious Disease"/>
            <person name="Wu L."/>
            <person name="Ma J."/>
        </authorList>
    </citation>
    <scope>NUCLEOTIDE SEQUENCE [LARGE SCALE GENOMIC DNA]</scope>
    <source>
        <strain evidence="3">CCUG 56401</strain>
    </source>
</reference>
<comment type="caution">
    <text evidence="2">The sequence shown here is derived from an EMBL/GenBank/DDBJ whole genome shotgun (WGS) entry which is preliminary data.</text>
</comment>
<name>A0ABW3FQY6_9PSEU</name>